<keyword evidence="2" id="KW-1185">Reference proteome</keyword>
<evidence type="ECO:0000313" key="2">
    <source>
        <dbReference type="Proteomes" id="UP000587586"/>
    </source>
</evidence>
<reference evidence="2" key="1">
    <citation type="submission" date="2020-06" db="EMBL/GenBank/DDBJ databases">
        <title>Draft genomic sequecing of Geomonas sp. Red745.</title>
        <authorList>
            <person name="Itoh H."/>
            <person name="Xu Z.X."/>
            <person name="Ushijima N."/>
            <person name="Masuda Y."/>
            <person name="Shiratori Y."/>
            <person name="Senoo K."/>
        </authorList>
    </citation>
    <scope>NUCLEOTIDE SEQUENCE [LARGE SCALE GENOMIC DNA]</scope>
    <source>
        <strain evidence="2">Red745</strain>
    </source>
</reference>
<dbReference type="Proteomes" id="UP000587586">
    <property type="component" value="Unassembled WGS sequence"/>
</dbReference>
<comment type="caution">
    <text evidence="1">The sequence shown here is derived from an EMBL/GenBank/DDBJ whole genome shotgun (WGS) entry which is preliminary data.</text>
</comment>
<proteinExistence type="predicted"/>
<sequence length="60" mass="6743">MKKQNHTCLDCSSAVHTQSLSRQNRHLTIKDITFTCGARLQEISDRESNTAQVVFEGCTC</sequence>
<dbReference type="AlphaFoldDB" id="A0A6V8N7X8"/>
<protein>
    <submittedName>
        <fullName evidence="1">Uncharacterized protein</fullName>
    </submittedName>
</protein>
<gene>
    <name evidence="1" type="ORF">GMLC_22440</name>
</gene>
<evidence type="ECO:0000313" key="1">
    <source>
        <dbReference type="EMBL" id="GFO68665.1"/>
    </source>
</evidence>
<organism evidence="1 2">
    <name type="scientific">Geomonas limicola</name>
    <dbReference type="NCBI Taxonomy" id="2740186"/>
    <lineage>
        <taxon>Bacteria</taxon>
        <taxon>Pseudomonadati</taxon>
        <taxon>Thermodesulfobacteriota</taxon>
        <taxon>Desulfuromonadia</taxon>
        <taxon>Geobacterales</taxon>
        <taxon>Geobacteraceae</taxon>
        <taxon>Geomonas</taxon>
    </lineage>
</organism>
<dbReference type="RefSeq" id="WP_183361220.1">
    <property type="nucleotide sequence ID" value="NZ_BLXZ01000004.1"/>
</dbReference>
<name>A0A6V8N7X8_9BACT</name>
<dbReference type="EMBL" id="BLXZ01000004">
    <property type="protein sequence ID" value="GFO68665.1"/>
    <property type="molecule type" value="Genomic_DNA"/>
</dbReference>
<accession>A0A6V8N7X8</accession>